<keyword evidence="4 6" id="KW-1133">Transmembrane helix</keyword>
<dbReference type="Pfam" id="PF01810">
    <property type="entry name" value="LysE"/>
    <property type="match status" value="1"/>
</dbReference>
<evidence type="ECO:0000313" key="7">
    <source>
        <dbReference type="EMBL" id="QAB17658.1"/>
    </source>
</evidence>
<feature type="transmembrane region" description="Helical" evidence="6">
    <location>
        <begin position="150"/>
        <end position="172"/>
    </location>
</feature>
<organism evidence="7 8">
    <name type="scientific">Leucobacter muris</name>
    <dbReference type="NCBI Taxonomy" id="1935379"/>
    <lineage>
        <taxon>Bacteria</taxon>
        <taxon>Bacillati</taxon>
        <taxon>Actinomycetota</taxon>
        <taxon>Actinomycetes</taxon>
        <taxon>Micrococcales</taxon>
        <taxon>Microbacteriaceae</taxon>
        <taxon>Leucobacter</taxon>
    </lineage>
</organism>
<dbReference type="EMBL" id="CP035037">
    <property type="protein sequence ID" value="QAB17658.1"/>
    <property type="molecule type" value="Genomic_DNA"/>
</dbReference>
<feature type="transmembrane region" description="Helical" evidence="6">
    <location>
        <begin position="40"/>
        <end position="64"/>
    </location>
</feature>
<feature type="transmembrane region" description="Helical" evidence="6">
    <location>
        <begin position="184"/>
        <end position="209"/>
    </location>
</feature>
<reference evidence="7 8" key="1">
    <citation type="submission" date="2019-01" db="EMBL/GenBank/DDBJ databases">
        <title>Leucobacter muris sp. nov. isolated from the nose of a laboratory mouse.</title>
        <authorList>
            <person name="Benga L."/>
            <person name="Sproeer C."/>
            <person name="Schumann P."/>
            <person name="Verbarg S."/>
            <person name="Bunk B."/>
            <person name="Engelhardt E."/>
            <person name="Benten P.M."/>
            <person name="Sager M."/>
        </authorList>
    </citation>
    <scope>NUCLEOTIDE SEQUENCE [LARGE SCALE GENOMIC DNA]</scope>
    <source>
        <strain evidence="7 8">DSM 101948</strain>
    </source>
</reference>
<feature type="transmembrane region" description="Helical" evidence="6">
    <location>
        <begin position="70"/>
        <end position="87"/>
    </location>
</feature>
<gene>
    <name evidence="7" type="ORF">Leucomu_06740</name>
</gene>
<evidence type="ECO:0000256" key="3">
    <source>
        <dbReference type="ARBA" id="ARBA00022692"/>
    </source>
</evidence>
<sequence length="210" mass="21762">MTAAGWGGLLLAWFAALALPGPDIFLLLRLGVRQRRAAVLAALGIMSGNLLWIVVSVLGLAALFQALPGLLPIMQSAGALVLGFLGAQSMRSGIAQLRVAEADRGEGSVSRPWLLGFTTNLANPKALIFFTALLAQFLPAGAGWDTRIAIIAAMVAVGVAWFLSIAIASSAAAFRGWFGRAAPWFDIVAGALFVVIAAAILAEAVLAVVR</sequence>
<name>A0ABX5QF70_9MICO</name>
<comment type="subcellular location">
    <subcellularLocation>
        <location evidence="1">Cell membrane</location>
        <topology evidence="1">Multi-pass membrane protein</topology>
    </subcellularLocation>
</comment>
<accession>A0ABX5QF70</accession>
<dbReference type="InterPro" id="IPR001123">
    <property type="entry name" value="LeuE-type"/>
</dbReference>
<keyword evidence="5 6" id="KW-0472">Membrane</keyword>
<feature type="transmembrane region" description="Helical" evidence="6">
    <location>
        <begin position="6"/>
        <end position="28"/>
    </location>
</feature>
<evidence type="ECO:0000256" key="5">
    <source>
        <dbReference type="ARBA" id="ARBA00023136"/>
    </source>
</evidence>
<dbReference type="RefSeq" id="WP_017884977.1">
    <property type="nucleotide sequence ID" value="NZ_CP035037.1"/>
</dbReference>
<keyword evidence="3 6" id="KW-0812">Transmembrane</keyword>
<evidence type="ECO:0000256" key="2">
    <source>
        <dbReference type="ARBA" id="ARBA00022475"/>
    </source>
</evidence>
<protein>
    <submittedName>
        <fullName evidence="7">LysE family translocator</fullName>
    </submittedName>
</protein>
<evidence type="ECO:0000256" key="4">
    <source>
        <dbReference type="ARBA" id="ARBA00022989"/>
    </source>
</evidence>
<dbReference type="PANTHER" id="PTHR30086:SF20">
    <property type="entry name" value="ARGININE EXPORTER PROTEIN ARGO-RELATED"/>
    <property type="match status" value="1"/>
</dbReference>
<proteinExistence type="predicted"/>
<evidence type="ECO:0000313" key="8">
    <source>
        <dbReference type="Proteomes" id="UP000285768"/>
    </source>
</evidence>
<keyword evidence="8" id="KW-1185">Reference proteome</keyword>
<keyword evidence="2" id="KW-1003">Cell membrane</keyword>
<dbReference type="Proteomes" id="UP000285768">
    <property type="component" value="Chromosome"/>
</dbReference>
<evidence type="ECO:0000256" key="6">
    <source>
        <dbReference type="SAM" id="Phobius"/>
    </source>
</evidence>
<dbReference type="PANTHER" id="PTHR30086">
    <property type="entry name" value="ARGININE EXPORTER PROTEIN ARGO"/>
    <property type="match status" value="1"/>
</dbReference>
<evidence type="ECO:0000256" key="1">
    <source>
        <dbReference type="ARBA" id="ARBA00004651"/>
    </source>
</evidence>